<gene>
    <name evidence="3" type="ORF">A9Q84_20570</name>
</gene>
<organism evidence="3 4">
    <name type="scientific">Halobacteriovorax marinus</name>
    <dbReference type="NCBI Taxonomy" id="97084"/>
    <lineage>
        <taxon>Bacteria</taxon>
        <taxon>Pseudomonadati</taxon>
        <taxon>Bdellovibrionota</taxon>
        <taxon>Bacteriovoracia</taxon>
        <taxon>Bacteriovoracales</taxon>
        <taxon>Halobacteriovoraceae</taxon>
        <taxon>Halobacteriovorax</taxon>
    </lineage>
</organism>
<sequence length="676" mass="76570">MKVNKNLLLLLSMGLLSPTALSIDRVDFGSLDYSSSETDSSRRTSISGGDITPNDASSNRLDDKQCREKIKENGMISMEELRILNGGTFPSMSAHSDTEFKLEFKKYASKCANLEVNRILDANNNHIVQFMNKKDYSASDLGIKDNDPDIAAYYTANIEEDEVKSFIAEVKKSEPNVTDADLKMKVYINSFSMKDKIGLCMKAKKYITVVNGRLTMDRNNTQFDYSRSLLKLQKKGRDGFDISKSSKLLFASPVSDNNSFVEYEDKMINDTNSDWACTKVQGYGVKKGESNNNFVFKSVEDKKWDFARIACESAKDGDIYAIKRLIDKDTGNRTELQQKIREVYSLLLTEGLDEKATEIRNDIAVQLKKLSKYSNIKKKKGRTYNKIKKELKSLFKQYQNEIVEPTKEVLARSIESYEELGDSDADSIKREAIETRVASLNETLEEFDEFASSEETGEGIEAMQRNGLTSLGKEFVRAASSSKFLSKVCLDCDEQLDIEDAEEEIEDRLKLFKTKDSGEWKNVAKSIRGSKTPMFFAKRKYESLASSRIKQHNSFVKREQERGQKACKVGFWGSLSNPTQCQQFKQGQYYRSRMNDSKMNSYQSKMDAQQANYNLYSAYLSEAQRAEQAGRGPASGASGSSIDFFNIRSSQQGMTDQSIMYNMGVDTSFASDLIRR</sequence>
<evidence type="ECO:0000313" key="3">
    <source>
        <dbReference type="EMBL" id="OUR92908.1"/>
    </source>
</evidence>
<reference evidence="4" key="1">
    <citation type="journal article" date="2017" name="Proc. Natl. Acad. Sci. U.S.A.">
        <title>Simulation of Deepwater Horizon oil plume reveals substrate specialization within a complex community of hydrocarbon-degraders.</title>
        <authorList>
            <person name="Hu P."/>
            <person name="Dubinsky E.A."/>
            <person name="Probst A.J."/>
            <person name="Wang J."/>
            <person name="Sieber C.M.K."/>
            <person name="Tom L.M."/>
            <person name="Gardinali P."/>
            <person name="Banfield J.F."/>
            <person name="Atlas R.M."/>
            <person name="Andersen G.L."/>
        </authorList>
    </citation>
    <scope>NUCLEOTIDE SEQUENCE [LARGE SCALE GENOMIC DNA]</scope>
</reference>
<feature type="compositionally biased region" description="Low complexity" evidence="1">
    <location>
        <begin position="32"/>
        <end position="47"/>
    </location>
</feature>
<proteinExistence type="predicted"/>
<dbReference type="EMBL" id="MAAO01000016">
    <property type="protein sequence ID" value="OUR92908.1"/>
    <property type="molecule type" value="Genomic_DNA"/>
</dbReference>
<name>A0A1Y5F190_9BACT</name>
<protein>
    <submittedName>
        <fullName evidence="3">Uncharacterized protein</fullName>
    </submittedName>
</protein>
<feature type="signal peptide" evidence="2">
    <location>
        <begin position="1"/>
        <end position="22"/>
    </location>
</feature>
<keyword evidence="2" id="KW-0732">Signal</keyword>
<dbReference type="Proteomes" id="UP000196531">
    <property type="component" value="Unassembled WGS sequence"/>
</dbReference>
<comment type="caution">
    <text evidence="3">The sequence shown here is derived from an EMBL/GenBank/DDBJ whole genome shotgun (WGS) entry which is preliminary data.</text>
</comment>
<feature type="region of interest" description="Disordered" evidence="1">
    <location>
        <begin position="32"/>
        <end position="62"/>
    </location>
</feature>
<evidence type="ECO:0000313" key="4">
    <source>
        <dbReference type="Proteomes" id="UP000196531"/>
    </source>
</evidence>
<evidence type="ECO:0000256" key="2">
    <source>
        <dbReference type="SAM" id="SignalP"/>
    </source>
</evidence>
<accession>A0A1Y5F190</accession>
<feature type="chain" id="PRO_5012938263" evidence="2">
    <location>
        <begin position="23"/>
        <end position="676"/>
    </location>
</feature>
<dbReference type="AlphaFoldDB" id="A0A1Y5F190"/>
<evidence type="ECO:0000256" key="1">
    <source>
        <dbReference type="SAM" id="MobiDB-lite"/>
    </source>
</evidence>